<protein>
    <submittedName>
        <fullName evidence="2">Uncharacterized protein</fullName>
    </submittedName>
</protein>
<dbReference type="Proteomes" id="UP001152172">
    <property type="component" value="Unassembled WGS sequence"/>
</dbReference>
<keyword evidence="1" id="KW-0812">Transmembrane</keyword>
<reference evidence="2" key="1">
    <citation type="submission" date="2022-05" db="EMBL/GenBank/DDBJ databases">
        <authorList>
            <person name="Colautti A."/>
            <person name="Iacumin L."/>
        </authorList>
    </citation>
    <scope>NUCLEOTIDE SEQUENCE</scope>
    <source>
        <strain evidence="2">DSM 30747</strain>
    </source>
</reference>
<evidence type="ECO:0000313" key="3">
    <source>
        <dbReference type="Proteomes" id="UP001152172"/>
    </source>
</evidence>
<feature type="transmembrane region" description="Helical" evidence="1">
    <location>
        <begin position="126"/>
        <end position="146"/>
    </location>
</feature>
<keyword evidence="1" id="KW-1133">Transmembrane helix</keyword>
<proteinExistence type="predicted"/>
<comment type="caution">
    <text evidence="2">The sequence shown here is derived from an EMBL/GenBank/DDBJ whole genome shotgun (WGS) entry which is preliminary data.</text>
</comment>
<gene>
    <name evidence="2" type="ORF">M9R61_14415</name>
</gene>
<keyword evidence="1" id="KW-0472">Membrane</keyword>
<dbReference type="EMBL" id="JAMKBI010000011">
    <property type="protein sequence ID" value="MCZ8534501.1"/>
    <property type="molecule type" value="Genomic_DNA"/>
</dbReference>
<dbReference type="AlphaFoldDB" id="A0A9X3LCY9"/>
<name>A0A9X3LCY9_9BACI</name>
<accession>A0A9X3LCY9</accession>
<dbReference type="RefSeq" id="WP_269922647.1">
    <property type="nucleotide sequence ID" value="NZ_JAMKBI010000011.1"/>
</dbReference>
<organism evidence="2 3">
    <name type="scientific">Psychrobacillus psychrodurans</name>
    <dbReference type="NCBI Taxonomy" id="126157"/>
    <lineage>
        <taxon>Bacteria</taxon>
        <taxon>Bacillati</taxon>
        <taxon>Bacillota</taxon>
        <taxon>Bacilli</taxon>
        <taxon>Bacillales</taxon>
        <taxon>Bacillaceae</taxon>
        <taxon>Psychrobacillus</taxon>
    </lineage>
</organism>
<sequence length="151" mass="17059">MNSKKVMRVGIVFILFVYISFPIKTFADWAYAFVVWEGSVYVITDERVNEVDKEIGHVTKYSDKEGTYSGNFSNTYQKGTKYFSIQGITTDKAIAIQEEVGTYIKAARDGEYDANKFGTRNISSPVFIGSILLVILLAIVGINYYGNKRME</sequence>
<evidence type="ECO:0000313" key="2">
    <source>
        <dbReference type="EMBL" id="MCZ8534501.1"/>
    </source>
</evidence>
<evidence type="ECO:0000256" key="1">
    <source>
        <dbReference type="SAM" id="Phobius"/>
    </source>
</evidence>
<keyword evidence="3" id="KW-1185">Reference proteome</keyword>